<evidence type="ECO:0000313" key="10">
    <source>
        <dbReference type="Proteomes" id="UP000000844"/>
    </source>
</evidence>
<reference evidence="9 10" key="1">
    <citation type="journal article" date="2009" name="Stand. Genomic Sci.">
        <title>Complete genome sequence of Stackebrandtia nassauensis type strain (LLR-40K-21).</title>
        <authorList>
            <person name="Munk C."/>
            <person name="Lapidus A."/>
            <person name="Copeland A."/>
            <person name="Jando M."/>
            <person name="Mayilraj S."/>
            <person name="Glavina Del Rio T."/>
            <person name="Nolan M."/>
            <person name="Chen F."/>
            <person name="Lucas S."/>
            <person name="Tice H."/>
            <person name="Cheng J.F."/>
            <person name="Han C."/>
            <person name="Detter J.C."/>
            <person name="Bruce D."/>
            <person name="Goodwin L."/>
            <person name="Chain P."/>
            <person name="Pitluck S."/>
            <person name="Goker M."/>
            <person name="Ovchinikova G."/>
            <person name="Pati A."/>
            <person name="Ivanova N."/>
            <person name="Mavromatis K."/>
            <person name="Chen A."/>
            <person name="Palaniappan K."/>
            <person name="Land M."/>
            <person name="Hauser L."/>
            <person name="Chang Y.J."/>
            <person name="Jeffries C.D."/>
            <person name="Bristow J."/>
            <person name="Eisen J.A."/>
            <person name="Markowitz V."/>
            <person name="Hugenholtz P."/>
            <person name="Kyrpides N.C."/>
            <person name="Klenk H.P."/>
        </authorList>
    </citation>
    <scope>NUCLEOTIDE SEQUENCE [LARGE SCALE GENOMIC DNA]</scope>
    <source>
        <strain evidence="10">DSM 44728 / CIP 108903 / NRRL B-16338 / NBRC 102104 / LLR-40K-21</strain>
    </source>
</reference>
<dbReference type="KEGG" id="sna:Snas_0622"/>
<dbReference type="RefSeq" id="WP_013015907.1">
    <property type="nucleotide sequence ID" value="NC_013947.1"/>
</dbReference>
<evidence type="ECO:0000313" key="9">
    <source>
        <dbReference type="EMBL" id="ADD40336.1"/>
    </source>
</evidence>
<keyword evidence="4 7" id="KW-0812">Transmembrane</keyword>
<proteinExistence type="inferred from homology"/>
<protein>
    <submittedName>
        <fullName evidence="9">Binding-protein-dependent transport systems inner membrane component</fullName>
    </submittedName>
</protein>
<dbReference type="SUPFAM" id="SSF161098">
    <property type="entry name" value="MetI-like"/>
    <property type="match status" value="1"/>
</dbReference>
<comment type="similarity">
    <text evidence="7">Belongs to the binding-protein-dependent transport system permease family.</text>
</comment>
<dbReference type="CDD" id="cd06261">
    <property type="entry name" value="TM_PBP2"/>
    <property type="match status" value="1"/>
</dbReference>
<keyword evidence="2 7" id="KW-0813">Transport</keyword>
<dbReference type="Pfam" id="PF00528">
    <property type="entry name" value="BPD_transp_1"/>
    <property type="match status" value="1"/>
</dbReference>
<evidence type="ECO:0000259" key="8">
    <source>
        <dbReference type="PROSITE" id="PS50928"/>
    </source>
</evidence>
<name>D3Q6T7_STANL</name>
<dbReference type="GO" id="GO:0005886">
    <property type="term" value="C:plasma membrane"/>
    <property type="evidence" value="ECO:0007669"/>
    <property type="project" value="UniProtKB-SubCell"/>
</dbReference>
<dbReference type="InterPro" id="IPR035906">
    <property type="entry name" value="MetI-like_sf"/>
</dbReference>
<feature type="transmembrane region" description="Helical" evidence="7">
    <location>
        <begin position="131"/>
        <end position="156"/>
    </location>
</feature>
<evidence type="ECO:0000256" key="1">
    <source>
        <dbReference type="ARBA" id="ARBA00004651"/>
    </source>
</evidence>
<dbReference type="Proteomes" id="UP000000844">
    <property type="component" value="Chromosome"/>
</dbReference>
<dbReference type="AlphaFoldDB" id="D3Q6T7"/>
<dbReference type="eggNOG" id="COG0601">
    <property type="taxonomic scope" value="Bacteria"/>
</dbReference>
<evidence type="ECO:0000256" key="7">
    <source>
        <dbReference type="RuleBase" id="RU363032"/>
    </source>
</evidence>
<dbReference type="InterPro" id="IPR000515">
    <property type="entry name" value="MetI-like"/>
</dbReference>
<dbReference type="PROSITE" id="PS50928">
    <property type="entry name" value="ABC_TM1"/>
    <property type="match status" value="1"/>
</dbReference>
<feature type="domain" description="ABC transmembrane type-1" evidence="8">
    <location>
        <begin position="129"/>
        <end position="344"/>
    </location>
</feature>
<keyword evidence="10" id="KW-1185">Reference proteome</keyword>
<dbReference type="EMBL" id="CP001778">
    <property type="protein sequence ID" value="ADD40336.1"/>
    <property type="molecule type" value="Genomic_DNA"/>
</dbReference>
<dbReference type="GO" id="GO:0055085">
    <property type="term" value="P:transmembrane transport"/>
    <property type="evidence" value="ECO:0007669"/>
    <property type="project" value="InterPro"/>
</dbReference>
<keyword evidence="3" id="KW-1003">Cell membrane</keyword>
<accession>D3Q6T7</accession>
<feature type="transmembrane region" description="Helical" evidence="7">
    <location>
        <begin position="221"/>
        <end position="243"/>
    </location>
</feature>
<evidence type="ECO:0000256" key="3">
    <source>
        <dbReference type="ARBA" id="ARBA00022475"/>
    </source>
</evidence>
<keyword evidence="5 7" id="KW-1133">Transmembrane helix</keyword>
<feature type="transmembrane region" description="Helical" evidence="7">
    <location>
        <begin position="176"/>
        <end position="195"/>
    </location>
</feature>
<feature type="transmembrane region" description="Helical" evidence="7">
    <location>
        <begin position="325"/>
        <end position="347"/>
    </location>
</feature>
<feature type="transmembrane region" description="Helical" evidence="7">
    <location>
        <begin position="35"/>
        <end position="53"/>
    </location>
</feature>
<comment type="subcellular location">
    <subcellularLocation>
        <location evidence="1 7">Cell membrane</location>
        <topology evidence="1 7">Multi-pass membrane protein</topology>
    </subcellularLocation>
</comment>
<dbReference type="HOGENOM" id="CLU_036879_1_0_11"/>
<dbReference type="PANTHER" id="PTHR43163">
    <property type="entry name" value="DIPEPTIDE TRANSPORT SYSTEM PERMEASE PROTEIN DPPB-RELATED"/>
    <property type="match status" value="1"/>
</dbReference>
<organism evidence="9 10">
    <name type="scientific">Stackebrandtia nassauensis (strain DSM 44728 / CIP 108903 / NRRL B-16338 / NBRC 102104 / LLR-40K-21)</name>
    <dbReference type="NCBI Taxonomy" id="446470"/>
    <lineage>
        <taxon>Bacteria</taxon>
        <taxon>Bacillati</taxon>
        <taxon>Actinomycetota</taxon>
        <taxon>Actinomycetes</taxon>
        <taxon>Glycomycetales</taxon>
        <taxon>Glycomycetaceae</taxon>
        <taxon>Stackebrandtia</taxon>
    </lineage>
</organism>
<keyword evidence="6 7" id="KW-0472">Membrane</keyword>
<gene>
    <name evidence="9" type="ordered locus">Snas_0622</name>
</gene>
<evidence type="ECO:0000256" key="2">
    <source>
        <dbReference type="ARBA" id="ARBA00022448"/>
    </source>
</evidence>
<evidence type="ECO:0000256" key="5">
    <source>
        <dbReference type="ARBA" id="ARBA00022989"/>
    </source>
</evidence>
<feature type="transmembrane region" description="Helical" evidence="7">
    <location>
        <begin position="287"/>
        <end position="305"/>
    </location>
</feature>
<dbReference type="STRING" id="446470.Snas_0622"/>
<evidence type="ECO:0000256" key="6">
    <source>
        <dbReference type="ARBA" id="ARBA00023136"/>
    </source>
</evidence>
<sequence>MVTLAPKRHAETDLPPPKPVNPLLRLWRVYVVRRIVYALFVIWLVTSGTFFMVRAMPGDPIEVIAGRLSQQGMNIDQAREQARQVLPYDPDANIFSQYFQYFGNLATGDFGWTISQRDTTVLEQIMKYLPWTLFSVGLGVVVAISIGMTVGMIMAYKRGGWFDHVATQIASTVSAIPNYLGAMAIVLIGSTWLGLFDFWDMRGRLTEGVEPGFNAVFIGDALYHVVLPVITYAFTLTGAWALMMKAATTEVLSEDYITIAKARGLKERRVGTRYVGRNSVLPMMPTMAFQVGTLVGGAIVVEEILSYPGVGQLLVKSISLRDYPVIQAVVLILTCAVVFSNLVVDLLNGWLDPRIRSGEATEATK</sequence>
<dbReference type="PANTHER" id="PTHR43163:SF6">
    <property type="entry name" value="DIPEPTIDE TRANSPORT SYSTEM PERMEASE PROTEIN DPPB-RELATED"/>
    <property type="match status" value="1"/>
</dbReference>
<evidence type="ECO:0000256" key="4">
    <source>
        <dbReference type="ARBA" id="ARBA00022692"/>
    </source>
</evidence>
<dbReference type="Gene3D" id="1.10.3720.10">
    <property type="entry name" value="MetI-like"/>
    <property type="match status" value="1"/>
</dbReference>